<dbReference type="Gene3D" id="1.20.1090.10">
    <property type="entry name" value="Dehydroquinate synthase-like - alpha domain"/>
    <property type="match status" value="1"/>
</dbReference>
<evidence type="ECO:0000256" key="2">
    <source>
        <dbReference type="ARBA" id="ARBA00023002"/>
    </source>
</evidence>
<dbReference type="SUPFAM" id="SSF56796">
    <property type="entry name" value="Dehydroquinate synthase-like"/>
    <property type="match status" value="1"/>
</dbReference>
<dbReference type="Gene3D" id="3.40.50.1970">
    <property type="match status" value="1"/>
</dbReference>
<dbReference type="NCBIfam" id="NF006941">
    <property type="entry name" value="PRK09423.1"/>
    <property type="match status" value="1"/>
</dbReference>
<feature type="binding site" evidence="4">
    <location>
        <position position="130"/>
    </location>
    <ligand>
        <name>NAD(+)</name>
        <dbReference type="ChEBI" id="CHEBI:57540"/>
    </ligand>
</feature>
<evidence type="ECO:0000259" key="5">
    <source>
        <dbReference type="Pfam" id="PF00465"/>
    </source>
</evidence>
<proteinExistence type="predicted"/>
<accession>A0A4R7YTS6</accession>
<dbReference type="CDD" id="cd08550">
    <property type="entry name" value="GlyDH-like"/>
    <property type="match status" value="1"/>
</dbReference>
<feature type="binding site" evidence="3">
    <location>
        <position position="257"/>
    </location>
    <ligand>
        <name>glycerol</name>
        <dbReference type="ChEBI" id="CHEBI:17754"/>
    </ligand>
</feature>
<evidence type="ECO:0000313" key="7">
    <source>
        <dbReference type="Proteomes" id="UP000294697"/>
    </source>
</evidence>
<feature type="domain" description="Alcohol dehydrogenase iron-type/glycerol dehydrogenase GldA" evidence="5">
    <location>
        <begin position="11"/>
        <end position="157"/>
    </location>
</feature>
<dbReference type="GO" id="GO:0016614">
    <property type="term" value="F:oxidoreductase activity, acting on CH-OH group of donors"/>
    <property type="evidence" value="ECO:0007669"/>
    <property type="project" value="InterPro"/>
</dbReference>
<feature type="binding site" evidence="3">
    <location>
        <position position="174"/>
    </location>
    <ligand>
        <name>glycerol</name>
        <dbReference type="ChEBI" id="CHEBI:17754"/>
    </ligand>
</feature>
<dbReference type="InterPro" id="IPR016205">
    <property type="entry name" value="Glycerol_DH"/>
</dbReference>
<dbReference type="GO" id="GO:0046872">
    <property type="term" value="F:metal ion binding"/>
    <property type="evidence" value="ECO:0007669"/>
    <property type="project" value="UniProtKB-KW"/>
</dbReference>
<feature type="binding site" evidence="4">
    <location>
        <position position="128"/>
    </location>
    <ligand>
        <name>NAD(+)</name>
        <dbReference type="ChEBI" id="CHEBI:57540"/>
    </ligand>
</feature>
<reference evidence="6 7" key="1">
    <citation type="submission" date="2019-03" db="EMBL/GenBank/DDBJ databases">
        <title>Subsurface microbial communities from deep shales in Ohio and West Virginia, USA.</title>
        <authorList>
            <person name="Wrighton K."/>
        </authorList>
    </citation>
    <scope>NUCLEOTIDE SEQUENCE [LARGE SCALE GENOMIC DNA]</scope>
    <source>
        <strain evidence="6 7">MSL9.2</strain>
    </source>
</reference>
<dbReference type="EMBL" id="SODA01000023">
    <property type="protein sequence ID" value="TDW01056.1"/>
    <property type="molecule type" value="Genomic_DNA"/>
</dbReference>
<organism evidence="6 7">
    <name type="scientific">Halanaerobium saccharolyticum</name>
    <dbReference type="NCBI Taxonomy" id="43595"/>
    <lineage>
        <taxon>Bacteria</taxon>
        <taxon>Bacillati</taxon>
        <taxon>Bacillota</taxon>
        <taxon>Clostridia</taxon>
        <taxon>Halanaerobiales</taxon>
        <taxon>Halanaerobiaceae</taxon>
        <taxon>Halanaerobium</taxon>
    </lineage>
</organism>
<evidence type="ECO:0000256" key="3">
    <source>
        <dbReference type="PIRSR" id="PIRSR000112-1"/>
    </source>
</evidence>
<evidence type="ECO:0000256" key="1">
    <source>
        <dbReference type="ARBA" id="ARBA00022723"/>
    </source>
</evidence>
<feature type="binding site" evidence="4">
    <location>
        <begin position="97"/>
        <end position="101"/>
    </location>
    <ligand>
        <name>NAD(+)</name>
        <dbReference type="ChEBI" id="CHEBI:57540"/>
    </ligand>
</feature>
<dbReference type="PANTHER" id="PTHR43616">
    <property type="entry name" value="GLYCEROL DEHYDROGENASE"/>
    <property type="match status" value="1"/>
</dbReference>
<protein>
    <submittedName>
        <fullName evidence="6">Glycerol dehydrogenase</fullName>
    </submittedName>
</protein>
<comment type="caution">
    <text evidence="6">The sequence shown here is derived from an EMBL/GenBank/DDBJ whole genome shotgun (WGS) entry which is preliminary data.</text>
</comment>
<keyword evidence="3" id="KW-0862">Zinc</keyword>
<gene>
    <name evidence="6" type="ORF">C8C77_12351</name>
</gene>
<dbReference type="AlphaFoldDB" id="A0A4R7YTS6"/>
<keyword evidence="4" id="KW-0520">NAD</keyword>
<keyword evidence="2" id="KW-0560">Oxidoreductase</keyword>
<name>A0A4R7YTS6_9FIRM</name>
<feature type="binding site" evidence="4">
    <location>
        <position position="134"/>
    </location>
    <ligand>
        <name>NAD(+)</name>
        <dbReference type="ChEBI" id="CHEBI:57540"/>
    </ligand>
</feature>
<dbReference type="PANTHER" id="PTHR43616:SF3">
    <property type="entry name" value="HYDROXYCARBOXYLATE DEHYDROGENASE A"/>
    <property type="match status" value="1"/>
</dbReference>
<feature type="binding site" evidence="3">
    <location>
        <position position="274"/>
    </location>
    <ligand>
        <name>glycerol</name>
        <dbReference type="ChEBI" id="CHEBI:17754"/>
    </ligand>
</feature>
<dbReference type="PIRSF" id="PIRSF000112">
    <property type="entry name" value="Glycerol_dehydrogenase"/>
    <property type="match status" value="1"/>
</dbReference>
<feature type="binding site" evidence="4">
    <location>
        <position position="40"/>
    </location>
    <ligand>
        <name>NAD(+)</name>
        <dbReference type="ChEBI" id="CHEBI:57540"/>
    </ligand>
</feature>
<keyword evidence="1 3" id="KW-0479">Metal-binding</keyword>
<dbReference type="Pfam" id="PF00465">
    <property type="entry name" value="Fe-ADH"/>
    <property type="match status" value="1"/>
</dbReference>
<dbReference type="InterPro" id="IPR001670">
    <property type="entry name" value="ADH_Fe/GldA"/>
</dbReference>
<sequence length="369" mass="40087">MRDMHLVMGSPNRYMQEKNILAEAGQHIAPLGKKALLVGDETTLEVVREKMNKSLKESEIEFREEIFGGEVTKKEAHRIAALLEKDNFDLIIGIGGGKAIDTAKAAAAYSDRKLITIPTIASNCAAWTPLSVFYDQQGTFEEYIIFQYSPVLVLVDTEIIADSPLNYFKAGIADTVVKFYEARASAANKEKNAPTRAALKVAEECKDVLFEFGVQAAADLENKKATKAVEKTVDSIIALGGMVGGIGGDNCRIAGAHAVHNGLTVLPETHDLLHGEKVAFGNLVQLELEKNEAEFDELLSLLNKLDQPVTLAQLGLDRVTDSDLARVAAKSCSSEESIHNLPFKITEAAVLEAIKNVDSKAKEYLSQLG</sequence>
<evidence type="ECO:0000256" key="4">
    <source>
        <dbReference type="PIRSR" id="PIRSR000112-3"/>
    </source>
</evidence>
<evidence type="ECO:0000313" key="6">
    <source>
        <dbReference type="EMBL" id="TDW01056.1"/>
    </source>
</evidence>
<comment type="cofactor">
    <cofactor evidence="3">
        <name>Zn(2+)</name>
        <dbReference type="ChEBI" id="CHEBI:29105"/>
    </cofactor>
    <text evidence="3">Binds 1 zinc ion per subunit.</text>
</comment>
<feature type="binding site" evidence="4">
    <location>
        <begin position="119"/>
        <end position="122"/>
    </location>
    <ligand>
        <name>NAD(+)</name>
        <dbReference type="ChEBI" id="CHEBI:57540"/>
    </ligand>
</feature>
<dbReference type="Proteomes" id="UP000294697">
    <property type="component" value="Unassembled WGS sequence"/>
</dbReference>